<dbReference type="AlphaFoldDB" id="A0AAD7LZB0"/>
<evidence type="ECO:0000256" key="1">
    <source>
        <dbReference type="SAM" id="MobiDB-lite"/>
    </source>
</evidence>
<sequence length="70" mass="7985">MVTRSFSYNPLGSYQPSIAEKNCTKSDSGNVRHTSPELWLYNTMSRKKELFKPRVEGKVGMFHSLSLSVM</sequence>
<keyword evidence="3" id="KW-1185">Reference proteome</keyword>
<evidence type="ECO:0000313" key="2">
    <source>
        <dbReference type="EMBL" id="KAJ7966211.1"/>
    </source>
</evidence>
<evidence type="ECO:0000313" key="3">
    <source>
        <dbReference type="Proteomes" id="UP001163823"/>
    </source>
</evidence>
<dbReference type="EMBL" id="JARAOO010000006">
    <property type="protein sequence ID" value="KAJ7966211.1"/>
    <property type="molecule type" value="Genomic_DNA"/>
</dbReference>
<accession>A0AAD7LZB0</accession>
<keyword evidence="2" id="KW-0436">Ligase</keyword>
<protein>
    <submittedName>
        <fullName evidence="2">Cysteine-tRNA ligase-like protein</fullName>
    </submittedName>
</protein>
<dbReference type="Proteomes" id="UP001163823">
    <property type="component" value="Chromosome 6"/>
</dbReference>
<comment type="caution">
    <text evidence="2">The sequence shown here is derived from an EMBL/GenBank/DDBJ whole genome shotgun (WGS) entry which is preliminary data.</text>
</comment>
<dbReference type="GO" id="GO:0016874">
    <property type="term" value="F:ligase activity"/>
    <property type="evidence" value="ECO:0007669"/>
    <property type="project" value="UniProtKB-KW"/>
</dbReference>
<name>A0AAD7LZB0_QUISA</name>
<gene>
    <name evidence="2" type="ORF">O6P43_015717</name>
</gene>
<reference evidence="2" key="1">
    <citation type="journal article" date="2023" name="Science">
        <title>Elucidation of the pathway for biosynthesis of saponin adjuvants from the soapbark tree.</title>
        <authorList>
            <person name="Reed J."/>
            <person name="Orme A."/>
            <person name="El-Demerdash A."/>
            <person name="Owen C."/>
            <person name="Martin L.B.B."/>
            <person name="Misra R.C."/>
            <person name="Kikuchi S."/>
            <person name="Rejzek M."/>
            <person name="Martin A.C."/>
            <person name="Harkess A."/>
            <person name="Leebens-Mack J."/>
            <person name="Louveau T."/>
            <person name="Stephenson M.J."/>
            <person name="Osbourn A."/>
        </authorList>
    </citation>
    <scope>NUCLEOTIDE SEQUENCE</scope>
    <source>
        <strain evidence="2">S10</strain>
    </source>
</reference>
<feature type="compositionally biased region" description="Polar residues" evidence="1">
    <location>
        <begin position="1"/>
        <end position="16"/>
    </location>
</feature>
<feature type="region of interest" description="Disordered" evidence="1">
    <location>
        <begin position="1"/>
        <end position="31"/>
    </location>
</feature>
<proteinExistence type="predicted"/>
<dbReference type="KEGG" id="qsa:O6P43_015717"/>
<organism evidence="2 3">
    <name type="scientific">Quillaja saponaria</name>
    <name type="common">Soap bark tree</name>
    <dbReference type="NCBI Taxonomy" id="32244"/>
    <lineage>
        <taxon>Eukaryota</taxon>
        <taxon>Viridiplantae</taxon>
        <taxon>Streptophyta</taxon>
        <taxon>Embryophyta</taxon>
        <taxon>Tracheophyta</taxon>
        <taxon>Spermatophyta</taxon>
        <taxon>Magnoliopsida</taxon>
        <taxon>eudicotyledons</taxon>
        <taxon>Gunneridae</taxon>
        <taxon>Pentapetalae</taxon>
        <taxon>rosids</taxon>
        <taxon>fabids</taxon>
        <taxon>Fabales</taxon>
        <taxon>Quillajaceae</taxon>
        <taxon>Quillaja</taxon>
    </lineage>
</organism>